<protein>
    <submittedName>
        <fullName evidence="1">Uncharacterized protein</fullName>
    </submittedName>
</protein>
<keyword evidence="2" id="KW-1185">Reference proteome</keyword>
<dbReference type="Proteomes" id="UP000654993">
    <property type="component" value="Unassembled WGS sequence"/>
</dbReference>
<comment type="caution">
    <text evidence="1">The sequence shown here is derived from an EMBL/GenBank/DDBJ whole genome shotgun (WGS) entry which is preliminary data.</text>
</comment>
<evidence type="ECO:0000313" key="1">
    <source>
        <dbReference type="EMBL" id="GFR36927.1"/>
    </source>
</evidence>
<dbReference type="AlphaFoldDB" id="A0A916QEJ2"/>
<evidence type="ECO:0000313" key="2">
    <source>
        <dbReference type="Proteomes" id="UP000654993"/>
    </source>
</evidence>
<organism evidence="1 2">
    <name type="scientific">Insulibacter thermoxylanivorax</name>
    <dbReference type="NCBI Taxonomy" id="2749268"/>
    <lineage>
        <taxon>Bacteria</taxon>
        <taxon>Bacillati</taxon>
        <taxon>Bacillota</taxon>
        <taxon>Bacilli</taxon>
        <taxon>Bacillales</taxon>
        <taxon>Paenibacillaceae</taxon>
        <taxon>Insulibacter</taxon>
    </lineage>
</organism>
<dbReference type="EMBL" id="BMAQ01000001">
    <property type="protein sequence ID" value="GFR36927.1"/>
    <property type="molecule type" value="Genomic_DNA"/>
</dbReference>
<gene>
    <name evidence="1" type="ORF">PRECH8_02230</name>
</gene>
<sequence length="119" mass="13521">MNLRLVVNKEADLHGVIDALHREAANAIGGRNLKIDIIDHASERLDEWWSQVLFEVAEVMEKRSYSDLPKILEANKLAGMSIDTAIDDTYVYIRLVDGDHVKFVLLERMPALMGVWTSE</sequence>
<reference evidence="1" key="2">
    <citation type="journal article" date="2021" name="Data Brief">
        <title>Draft genome sequence data of the facultative, thermophilic, xylanolytic bacterium Paenibacillus sp. strain DA-C8.</title>
        <authorList>
            <person name="Chhe C."/>
            <person name="Uke A."/>
            <person name="Baramee S."/>
            <person name="Ungkulpasvich U."/>
            <person name="Tachaapaikoon C."/>
            <person name="Pason P."/>
            <person name="Waeonukul R."/>
            <person name="Ratanakhanokchai K."/>
            <person name="Kosugi A."/>
        </authorList>
    </citation>
    <scope>NUCLEOTIDE SEQUENCE</scope>
    <source>
        <strain evidence="1">DA-C8</strain>
    </source>
</reference>
<accession>A0A916QEJ2</accession>
<reference evidence="1" key="1">
    <citation type="submission" date="2020-08" db="EMBL/GenBank/DDBJ databases">
        <authorList>
            <person name="Uke A."/>
            <person name="Chhe C."/>
            <person name="Baramee S."/>
            <person name="Kosugi A."/>
        </authorList>
    </citation>
    <scope>NUCLEOTIDE SEQUENCE</scope>
    <source>
        <strain evidence="1">DA-C8</strain>
    </source>
</reference>
<name>A0A916QEJ2_9BACL</name>
<proteinExistence type="predicted"/>